<evidence type="ECO:0000313" key="2">
    <source>
        <dbReference type="EMBL" id="KAJ1724031.1"/>
    </source>
</evidence>
<reference evidence="2" key="1">
    <citation type="submission" date="2022-07" db="EMBL/GenBank/DDBJ databases">
        <title>Phylogenomic reconstructions and comparative analyses of Kickxellomycotina fungi.</title>
        <authorList>
            <person name="Reynolds N.K."/>
            <person name="Stajich J.E."/>
            <person name="Barry K."/>
            <person name="Grigoriev I.V."/>
            <person name="Crous P."/>
            <person name="Smith M.E."/>
        </authorList>
    </citation>
    <scope>NUCLEOTIDE SEQUENCE</scope>
    <source>
        <strain evidence="2">NBRC 32514</strain>
    </source>
</reference>
<gene>
    <name evidence="2" type="ORF">LPJ53_001668</name>
</gene>
<protein>
    <submittedName>
        <fullName evidence="2">Uncharacterized protein</fullName>
    </submittedName>
</protein>
<evidence type="ECO:0000256" key="1">
    <source>
        <dbReference type="SAM" id="MobiDB-lite"/>
    </source>
</evidence>
<comment type="caution">
    <text evidence="2">The sequence shown here is derived from an EMBL/GenBank/DDBJ whole genome shotgun (WGS) entry which is preliminary data.</text>
</comment>
<feature type="region of interest" description="Disordered" evidence="1">
    <location>
        <begin position="101"/>
        <end position="120"/>
    </location>
</feature>
<evidence type="ECO:0000313" key="3">
    <source>
        <dbReference type="Proteomes" id="UP001149813"/>
    </source>
</evidence>
<dbReference type="Proteomes" id="UP001149813">
    <property type="component" value="Unassembled WGS sequence"/>
</dbReference>
<organism evidence="2 3">
    <name type="scientific">Coemansia erecta</name>
    <dbReference type="NCBI Taxonomy" id="147472"/>
    <lineage>
        <taxon>Eukaryota</taxon>
        <taxon>Fungi</taxon>
        <taxon>Fungi incertae sedis</taxon>
        <taxon>Zoopagomycota</taxon>
        <taxon>Kickxellomycotina</taxon>
        <taxon>Kickxellomycetes</taxon>
        <taxon>Kickxellales</taxon>
        <taxon>Kickxellaceae</taxon>
        <taxon>Coemansia</taxon>
    </lineage>
</organism>
<keyword evidence="3" id="KW-1185">Reference proteome</keyword>
<sequence length="231" mass="25617">MIHNDDTLHFAPHPADTPASCLQGVARSQSMTMPSRHPGLMDRLEPVVEHVSGFRASHGSEFTAIPDADTSTDEEHLCGEYDDASESSDTDDIIRAYLDRCDDTDSDDMSGPRASYSPSQRTLRAAESYLDGYVGSVKADTDQAECPPMTMSELDIFDSLSRSVRRPHSERFPDRVEVTGSDLVFYHRDDLDMFPELSNGQRAMYIRTSCADSDLVKSTFDLAKLLPSAPR</sequence>
<name>A0A9W8CTU3_9FUNG</name>
<dbReference type="AlphaFoldDB" id="A0A9W8CTU3"/>
<dbReference type="OrthoDB" id="5578629at2759"/>
<accession>A0A9W8CTU3</accession>
<dbReference type="EMBL" id="JANBOJ010000044">
    <property type="protein sequence ID" value="KAJ1724031.1"/>
    <property type="molecule type" value="Genomic_DNA"/>
</dbReference>
<proteinExistence type="predicted"/>